<comment type="caution">
    <text evidence="1">The sequence shown here is derived from an EMBL/GenBank/DDBJ whole genome shotgun (WGS) entry which is preliminary data.</text>
</comment>
<dbReference type="OrthoDB" id="2445127at2759"/>
<organism evidence="1 2">
    <name type="scientific">Acanthoscelides obtectus</name>
    <name type="common">Bean weevil</name>
    <name type="synonym">Bruchus obtectus</name>
    <dbReference type="NCBI Taxonomy" id="200917"/>
    <lineage>
        <taxon>Eukaryota</taxon>
        <taxon>Metazoa</taxon>
        <taxon>Ecdysozoa</taxon>
        <taxon>Arthropoda</taxon>
        <taxon>Hexapoda</taxon>
        <taxon>Insecta</taxon>
        <taxon>Pterygota</taxon>
        <taxon>Neoptera</taxon>
        <taxon>Endopterygota</taxon>
        <taxon>Coleoptera</taxon>
        <taxon>Polyphaga</taxon>
        <taxon>Cucujiformia</taxon>
        <taxon>Chrysomeloidea</taxon>
        <taxon>Chrysomelidae</taxon>
        <taxon>Bruchinae</taxon>
        <taxon>Bruchini</taxon>
        <taxon>Acanthoscelides</taxon>
    </lineage>
</organism>
<name>A0A9P0PCV0_ACAOB</name>
<protein>
    <submittedName>
        <fullName evidence="1">Uncharacterized protein</fullName>
    </submittedName>
</protein>
<proteinExistence type="predicted"/>
<dbReference type="AlphaFoldDB" id="A0A9P0PCV0"/>
<keyword evidence="2" id="KW-1185">Reference proteome</keyword>
<dbReference type="EMBL" id="CAKOFQ010006857">
    <property type="protein sequence ID" value="CAH1977351.1"/>
    <property type="molecule type" value="Genomic_DNA"/>
</dbReference>
<gene>
    <name evidence="1" type="ORF">ACAOBT_LOCUS12614</name>
</gene>
<evidence type="ECO:0000313" key="2">
    <source>
        <dbReference type="Proteomes" id="UP001152888"/>
    </source>
</evidence>
<dbReference type="Proteomes" id="UP001152888">
    <property type="component" value="Unassembled WGS sequence"/>
</dbReference>
<reference evidence="1" key="1">
    <citation type="submission" date="2022-03" db="EMBL/GenBank/DDBJ databases">
        <authorList>
            <person name="Sayadi A."/>
        </authorList>
    </citation>
    <scope>NUCLEOTIDE SEQUENCE</scope>
</reference>
<accession>A0A9P0PCV0</accession>
<evidence type="ECO:0000313" key="1">
    <source>
        <dbReference type="EMBL" id="CAH1977351.1"/>
    </source>
</evidence>
<sequence>MTKSALEENYKKKVVEYEASKKLIMEERQKVFQDAFKTDLELYKTSGTIPDHRQTTPNSALLEEIQLDVDQNELSKFFDDDS</sequence>